<keyword evidence="1" id="KW-1133">Transmembrane helix</keyword>
<organism evidence="2 3">
    <name type="scientific">Candidatus Enterocloster excrementipullorum</name>
    <dbReference type="NCBI Taxonomy" id="2838559"/>
    <lineage>
        <taxon>Bacteria</taxon>
        <taxon>Bacillati</taxon>
        <taxon>Bacillota</taxon>
        <taxon>Clostridia</taxon>
        <taxon>Lachnospirales</taxon>
        <taxon>Lachnospiraceae</taxon>
        <taxon>Enterocloster</taxon>
    </lineage>
</organism>
<name>A0A9D2N056_9FIRM</name>
<dbReference type="EMBL" id="DWWT01000030">
    <property type="protein sequence ID" value="HJC05967.1"/>
    <property type="molecule type" value="Genomic_DNA"/>
</dbReference>
<dbReference type="Proteomes" id="UP000823910">
    <property type="component" value="Unassembled WGS sequence"/>
</dbReference>
<reference evidence="2" key="2">
    <citation type="submission" date="2021-04" db="EMBL/GenBank/DDBJ databases">
        <authorList>
            <person name="Gilroy R."/>
        </authorList>
    </citation>
    <scope>NUCLEOTIDE SEQUENCE</scope>
    <source>
        <strain evidence="2">CHK180-15479</strain>
    </source>
</reference>
<dbReference type="AlphaFoldDB" id="A0A9D2N056"/>
<comment type="caution">
    <text evidence="2">The sequence shown here is derived from an EMBL/GenBank/DDBJ whole genome shotgun (WGS) entry which is preliminary data.</text>
</comment>
<gene>
    <name evidence="2" type="ORF">H9704_07420</name>
</gene>
<protein>
    <submittedName>
        <fullName evidence="2">Uncharacterized protein</fullName>
    </submittedName>
</protein>
<evidence type="ECO:0000256" key="1">
    <source>
        <dbReference type="SAM" id="Phobius"/>
    </source>
</evidence>
<reference evidence="2" key="1">
    <citation type="journal article" date="2021" name="PeerJ">
        <title>Extensive microbial diversity within the chicken gut microbiome revealed by metagenomics and culture.</title>
        <authorList>
            <person name="Gilroy R."/>
            <person name="Ravi A."/>
            <person name="Getino M."/>
            <person name="Pursley I."/>
            <person name="Horton D.L."/>
            <person name="Alikhan N.F."/>
            <person name="Baker D."/>
            <person name="Gharbi K."/>
            <person name="Hall N."/>
            <person name="Watson M."/>
            <person name="Adriaenssens E.M."/>
            <person name="Foster-Nyarko E."/>
            <person name="Jarju S."/>
            <person name="Secka A."/>
            <person name="Antonio M."/>
            <person name="Oren A."/>
            <person name="Chaudhuri R.R."/>
            <person name="La Ragione R."/>
            <person name="Hildebrand F."/>
            <person name="Pallen M.J."/>
        </authorList>
    </citation>
    <scope>NUCLEOTIDE SEQUENCE</scope>
    <source>
        <strain evidence="2">CHK180-15479</strain>
    </source>
</reference>
<feature type="transmembrane region" description="Helical" evidence="1">
    <location>
        <begin position="51"/>
        <end position="72"/>
    </location>
</feature>
<sequence>MMFKKYYTASAGSERYALANPGLTKIKLAENYTRQAGMEAFFKKTFRRAGILGAAVLALFLAALWGGGVHALSRQSVNRTDFESAVQDIVRADGSIEEIRMIDNTRFCVYLDEKVWEQYTQREKSAYCLSLSQRLENQCRVNGVLGSRENLNVYYYSGDGEFLAQTEGQQQGSGGFGGSL</sequence>
<keyword evidence="1" id="KW-0472">Membrane</keyword>
<evidence type="ECO:0000313" key="2">
    <source>
        <dbReference type="EMBL" id="HJC05967.1"/>
    </source>
</evidence>
<accession>A0A9D2N056</accession>
<evidence type="ECO:0000313" key="3">
    <source>
        <dbReference type="Proteomes" id="UP000823910"/>
    </source>
</evidence>
<keyword evidence="1" id="KW-0812">Transmembrane</keyword>
<proteinExistence type="predicted"/>